<feature type="region of interest" description="Disordered" evidence="1">
    <location>
        <begin position="1"/>
        <end position="26"/>
    </location>
</feature>
<evidence type="ECO:0000313" key="2">
    <source>
        <dbReference type="EMBL" id="GMI14442.1"/>
    </source>
</evidence>
<feature type="compositionally biased region" description="Polar residues" evidence="1">
    <location>
        <begin position="39"/>
        <end position="49"/>
    </location>
</feature>
<dbReference type="AlphaFoldDB" id="A0A9W7FLM3"/>
<name>A0A9W7FLM3_9STRA</name>
<organism evidence="2 3">
    <name type="scientific">Triparma laevis f. longispina</name>
    <dbReference type="NCBI Taxonomy" id="1714387"/>
    <lineage>
        <taxon>Eukaryota</taxon>
        <taxon>Sar</taxon>
        <taxon>Stramenopiles</taxon>
        <taxon>Ochrophyta</taxon>
        <taxon>Bolidophyceae</taxon>
        <taxon>Parmales</taxon>
        <taxon>Triparmaceae</taxon>
        <taxon>Triparma</taxon>
    </lineage>
</organism>
<protein>
    <submittedName>
        <fullName evidence="2">Uncharacterized protein</fullName>
    </submittedName>
</protein>
<sequence>MQFSDMDLLGYESSDDEKCPIPSNSSNVSHARKVFLNLKSSSKTDSGPNVISPESLPPRRPRSLAGLRADIIRKRRREGDTSGRWEFGGIWEHGELEEINKLGSEVRGTMLARDG</sequence>
<dbReference type="EMBL" id="BRXW01000213">
    <property type="protein sequence ID" value="GMI14442.1"/>
    <property type="molecule type" value="Genomic_DNA"/>
</dbReference>
<proteinExistence type="predicted"/>
<feature type="region of interest" description="Disordered" evidence="1">
    <location>
        <begin position="39"/>
        <end position="62"/>
    </location>
</feature>
<gene>
    <name evidence="2" type="ORF">TrLO_g2441</name>
</gene>
<comment type="caution">
    <text evidence="2">The sequence shown here is derived from an EMBL/GenBank/DDBJ whole genome shotgun (WGS) entry which is preliminary data.</text>
</comment>
<dbReference type="Proteomes" id="UP001165122">
    <property type="component" value="Unassembled WGS sequence"/>
</dbReference>
<keyword evidence="3" id="KW-1185">Reference proteome</keyword>
<reference evidence="3" key="1">
    <citation type="journal article" date="2023" name="Commun. Biol.">
        <title>Genome analysis of Parmales, the sister group of diatoms, reveals the evolutionary specialization of diatoms from phago-mixotrophs to photoautotrophs.</title>
        <authorList>
            <person name="Ban H."/>
            <person name="Sato S."/>
            <person name="Yoshikawa S."/>
            <person name="Yamada K."/>
            <person name="Nakamura Y."/>
            <person name="Ichinomiya M."/>
            <person name="Sato N."/>
            <person name="Blanc-Mathieu R."/>
            <person name="Endo H."/>
            <person name="Kuwata A."/>
            <person name="Ogata H."/>
        </authorList>
    </citation>
    <scope>NUCLEOTIDE SEQUENCE [LARGE SCALE GENOMIC DNA]</scope>
    <source>
        <strain evidence="3">NIES 3700</strain>
    </source>
</reference>
<evidence type="ECO:0000313" key="3">
    <source>
        <dbReference type="Proteomes" id="UP001165122"/>
    </source>
</evidence>
<accession>A0A9W7FLM3</accession>
<evidence type="ECO:0000256" key="1">
    <source>
        <dbReference type="SAM" id="MobiDB-lite"/>
    </source>
</evidence>